<dbReference type="RefSeq" id="WP_129004588.1">
    <property type="nucleotide sequence ID" value="NZ_SDHZ01000002.1"/>
</dbReference>
<dbReference type="AlphaFoldDB" id="A0A4Q1D6D5"/>
<dbReference type="Pfam" id="PF13432">
    <property type="entry name" value="TPR_16"/>
    <property type="match status" value="1"/>
</dbReference>
<name>A0A4Q1D6D5_9BACT</name>
<dbReference type="InterPro" id="IPR011990">
    <property type="entry name" value="TPR-like_helical_dom_sf"/>
</dbReference>
<sequence length="285" mass="31938">MKKQQFIVTGSALALFVLLFFFGRTVPEKKKNTPETAHDKHEHVGSTGVITTEALLKDAHEHLNANQLQYVTQIENSVTRGDVKLQQMNAYRQLAHFWGDSLHNNALGLYYHAEVAKLENSEKSLTFAARLLLEEMMTEGNPGLQNWLGLQSKALFEKALAINPANDSTIIGLGACYMFGNVSDNPMEGITKVREVAQRDPGNLYAQMVLGLGGMKSGQFDKAIERFLLVVKGQPDNLEAMFHLAEAYEQKGDKVNAVKWYTMIQKLIPFPEAKKEIAERIKMLQ</sequence>
<dbReference type="OrthoDB" id="1490552at2"/>
<keyword evidence="2" id="KW-1185">Reference proteome</keyword>
<evidence type="ECO:0000313" key="1">
    <source>
        <dbReference type="EMBL" id="RXK83536.1"/>
    </source>
</evidence>
<dbReference type="Proteomes" id="UP000290545">
    <property type="component" value="Unassembled WGS sequence"/>
</dbReference>
<dbReference type="Gene3D" id="1.25.40.10">
    <property type="entry name" value="Tetratricopeptide repeat domain"/>
    <property type="match status" value="1"/>
</dbReference>
<dbReference type="EMBL" id="SDHZ01000002">
    <property type="protein sequence ID" value="RXK83536.1"/>
    <property type="molecule type" value="Genomic_DNA"/>
</dbReference>
<proteinExistence type="predicted"/>
<protein>
    <submittedName>
        <fullName evidence="1">Uncharacterized protein</fullName>
    </submittedName>
</protein>
<gene>
    <name evidence="1" type="ORF">ESB13_15705</name>
</gene>
<comment type="caution">
    <text evidence="1">The sequence shown here is derived from an EMBL/GenBank/DDBJ whole genome shotgun (WGS) entry which is preliminary data.</text>
</comment>
<organism evidence="1 2">
    <name type="scientific">Filimonas effusa</name>
    <dbReference type="NCBI Taxonomy" id="2508721"/>
    <lineage>
        <taxon>Bacteria</taxon>
        <taxon>Pseudomonadati</taxon>
        <taxon>Bacteroidota</taxon>
        <taxon>Chitinophagia</taxon>
        <taxon>Chitinophagales</taxon>
        <taxon>Chitinophagaceae</taxon>
        <taxon>Filimonas</taxon>
    </lineage>
</organism>
<evidence type="ECO:0000313" key="2">
    <source>
        <dbReference type="Proteomes" id="UP000290545"/>
    </source>
</evidence>
<dbReference type="SUPFAM" id="SSF48452">
    <property type="entry name" value="TPR-like"/>
    <property type="match status" value="1"/>
</dbReference>
<reference evidence="1 2" key="1">
    <citation type="submission" date="2019-01" db="EMBL/GenBank/DDBJ databases">
        <title>Filimonas sp. strain TTM-71.</title>
        <authorList>
            <person name="Chen W.-M."/>
        </authorList>
    </citation>
    <scope>NUCLEOTIDE SEQUENCE [LARGE SCALE GENOMIC DNA]</scope>
    <source>
        <strain evidence="1 2">TTM-71</strain>
    </source>
</reference>
<accession>A0A4Q1D6D5</accession>